<dbReference type="SUPFAM" id="SSF54593">
    <property type="entry name" value="Glyoxalase/Bleomycin resistance protein/Dihydroxybiphenyl dioxygenase"/>
    <property type="match status" value="1"/>
</dbReference>
<dbReference type="PROSITE" id="PS51819">
    <property type="entry name" value="VOC"/>
    <property type="match status" value="1"/>
</dbReference>
<dbReference type="AlphaFoldDB" id="A0A7C9MRD4"/>
<dbReference type="Pfam" id="PF22659">
    <property type="entry name" value="YycE-like_C"/>
    <property type="match status" value="1"/>
</dbReference>
<dbReference type="RefSeq" id="WP_157459140.1">
    <property type="nucleotide sequence ID" value="NZ_WQLB01000011.1"/>
</dbReference>
<sequence>MSHSVALSPTLHLRLARPSRNLAAAQHFYQDGLGLQVLWQSCGDGFADLLMLGLPGAAWHLELTHARDQTVTPTPTAEDLLVLYLDGPVPAEVIQCLEQCGGQRVAALNPYWDEWGVTVQDPDGYRLVLCTRSWPKLPPAT</sequence>
<dbReference type="InterPro" id="IPR029068">
    <property type="entry name" value="Glyas_Bleomycin-R_OHBP_Dase"/>
</dbReference>
<evidence type="ECO:0000313" key="2">
    <source>
        <dbReference type="EMBL" id="MVN87084.1"/>
    </source>
</evidence>
<dbReference type="EMBL" id="WQLB01000011">
    <property type="protein sequence ID" value="MVN87084.1"/>
    <property type="molecule type" value="Genomic_DNA"/>
</dbReference>
<protein>
    <submittedName>
        <fullName evidence="2">VOC family protein</fullName>
    </submittedName>
</protein>
<proteinExistence type="predicted"/>
<name>A0A7C9MRD4_9DEIO</name>
<keyword evidence="3" id="KW-1185">Reference proteome</keyword>
<dbReference type="InterPro" id="IPR058998">
    <property type="entry name" value="YycE-like_N"/>
</dbReference>
<organism evidence="2 3">
    <name type="scientific">Deinococcus arboris</name>
    <dbReference type="NCBI Taxonomy" id="2682977"/>
    <lineage>
        <taxon>Bacteria</taxon>
        <taxon>Thermotogati</taxon>
        <taxon>Deinococcota</taxon>
        <taxon>Deinococci</taxon>
        <taxon>Deinococcales</taxon>
        <taxon>Deinococcaceae</taxon>
        <taxon>Deinococcus</taxon>
    </lineage>
</organism>
<dbReference type="InterPro" id="IPR058997">
    <property type="entry name" value="YycE-like_C"/>
</dbReference>
<comment type="caution">
    <text evidence="2">The sequence shown here is derived from an EMBL/GenBank/DDBJ whole genome shotgun (WGS) entry which is preliminary data.</text>
</comment>
<reference evidence="2 3" key="1">
    <citation type="submission" date="2019-12" db="EMBL/GenBank/DDBJ databases">
        <title>Deinococcus sp. HMF7620 Genome sequencing and assembly.</title>
        <authorList>
            <person name="Kang H."/>
            <person name="Kim H."/>
            <person name="Joh K."/>
        </authorList>
    </citation>
    <scope>NUCLEOTIDE SEQUENCE [LARGE SCALE GENOMIC DNA]</scope>
    <source>
        <strain evidence="2 3">HMF7620</strain>
    </source>
</reference>
<accession>A0A7C9MRD4</accession>
<dbReference type="Pfam" id="PF22658">
    <property type="entry name" value="YycE-like_N"/>
    <property type="match status" value="1"/>
</dbReference>
<dbReference type="Gene3D" id="3.10.180.10">
    <property type="entry name" value="2,3-Dihydroxybiphenyl 1,2-Dioxygenase, domain 1"/>
    <property type="match status" value="1"/>
</dbReference>
<dbReference type="Proteomes" id="UP000483286">
    <property type="component" value="Unassembled WGS sequence"/>
</dbReference>
<evidence type="ECO:0000313" key="3">
    <source>
        <dbReference type="Proteomes" id="UP000483286"/>
    </source>
</evidence>
<evidence type="ECO:0000259" key="1">
    <source>
        <dbReference type="PROSITE" id="PS51819"/>
    </source>
</evidence>
<gene>
    <name evidence="2" type="ORF">GO986_09920</name>
</gene>
<feature type="domain" description="VOC" evidence="1">
    <location>
        <begin position="9"/>
        <end position="132"/>
    </location>
</feature>
<dbReference type="InterPro" id="IPR037523">
    <property type="entry name" value="VOC_core"/>
</dbReference>